<dbReference type="AlphaFoldDB" id="A0AAX2J3I0"/>
<accession>A0AAX2J3I0</accession>
<gene>
    <name evidence="2" type="ORF">NCTC10529_00296</name>
</gene>
<dbReference type="KEGG" id="kki:KKKWG1_0126"/>
<keyword evidence="1" id="KW-0175">Coiled coil</keyword>
<feature type="coiled-coil region" evidence="1">
    <location>
        <begin position="48"/>
        <end position="82"/>
    </location>
</feature>
<proteinExistence type="predicted"/>
<evidence type="ECO:0000313" key="2">
    <source>
        <dbReference type="EMBL" id="SQH24143.1"/>
    </source>
</evidence>
<dbReference type="Proteomes" id="UP000248598">
    <property type="component" value="Chromosome 1"/>
</dbReference>
<dbReference type="EMBL" id="LS483426">
    <property type="protein sequence ID" value="SQH24143.1"/>
    <property type="molecule type" value="Genomic_DNA"/>
</dbReference>
<organism evidence="2 3">
    <name type="scientific">Kingella kingae</name>
    <dbReference type="NCBI Taxonomy" id="504"/>
    <lineage>
        <taxon>Bacteria</taxon>
        <taxon>Pseudomonadati</taxon>
        <taxon>Pseudomonadota</taxon>
        <taxon>Betaproteobacteria</taxon>
        <taxon>Neisseriales</taxon>
        <taxon>Neisseriaceae</taxon>
        <taxon>Kingella</taxon>
    </lineage>
</organism>
<protein>
    <submittedName>
        <fullName evidence="2">Uncharacterized protein</fullName>
    </submittedName>
</protein>
<dbReference type="RefSeq" id="WP_003788430.1">
    <property type="nucleotide sequence ID" value="NZ_CP050136.1"/>
</dbReference>
<evidence type="ECO:0000313" key="3">
    <source>
        <dbReference type="Proteomes" id="UP000248598"/>
    </source>
</evidence>
<dbReference type="GeneID" id="93261614"/>
<evidence type="ECO:0000256" key="1">
    <source>
        <dbReference type="SAM" id="Coils"/>
    </source>
</evidence>
<name>A0AAX2J3I0_KINKI</name>
<reference evidence="2 3" key="1">
    <citation type="submission" date="2018-06" db="EMBL/GenBank/DDBJ databases">
        <authorList>
            <consortium name="Pathogen Informatics"/>
            <person name="Doyle S."/>
        </authorList>
    </citation>
    <scope>NUCLEOTIDE SEQUENCE [LARGE SCALE GENOMIC DNA]</scope>
    <source>
        <strain evidence="2 3">NCTC10529</strain>
    </source>
</reference>
<sequence length="82" mass="9590">MDLLALINFDAERAVNLISENKQSIIYQINKDSPQHTYFGTNELEHEIEKLNLTISHKDDLLEQKEREIQLLQDLVNALQNK</sequence>